<evidence type="ECO:0000256" key="6">
    <source>
        <dbReference type="ARBA" id="ARBA00023136"/>
    </source>
</evidence>
<evidence type="ECO:0000256" key="2">
    <source>
        <dbReference type="ARBA" id="ARBA00022692"/>
    </source>
</evidence>
<evidence type="ECO:0000256" key="7">
    <source>
        <dbReference type="SAM" id="Phobius"/>
    </source>
</evidence>
<feature type="transmembrane region" description="Helical" evidence="7">
    <location>
        <begin position="169"/>
        <end position="193"/>
    </location>
</feature>
<keyword evidence="2 7" id="KW-0812">Transmembrane</keyword>
<evidence type="ECO:0000256" key="1">
    <source>
        <dbReference type="ARBA" id="ARBA00004141"/>
    </source>
</evidence>
<gene>
    <name evidence="9" type="ORF">C3L33_14782</name>
</gene>
<dbReference type="InterPro" id="IPR026961">
    <property type="entry name" value="PGG_dom"/>
</dbReference>
<reference evidence="9" key="1">
    <citation type="journal article" date="2019" name="Genome Biol. Evol.">
        <title>The Rhododendron genome and chromosomal organization provide insight into shared whole-genome duplications across the heath family (Ericaceae).</title>
        <authorList>
            <person name="Soza V.L."/>
            <person name="Lindsley D."/>
            <person name="Waalkes A."/>
            <person name="Ramage E."/>
            <person name="Patwardhan R.P."/>
            <person name="Burton J.N."/>
            <person name="Adey A."/>
            <person name="Kumar A."/>
            <person name="Qiu R."/>
            <person name="Shendure J."/>
            <person name="Hall B."/>
        </authorList>
    </citation>
    <scope>NUCLEOTIDE SEQUENCE</scope>
    <source>
        <strain evidence="9">RSF 1966-606</strain>
    </source>
</reference>
<proteinExistence type="predicted"/>
<feature type="transmembrane region" description="Helical" evidence="7">
    <location>
        <begin position="213"/>
        <end position="234"/>
    </location>
</feature>
<feature type="transmembrane region" description="Helical" evidence="7">
    <location>
        <begin position="138"/>
        <end position="157"/>
    </location>
</feature>
<dbReference type="OrthoDB" id="681126at2759"/>
<dbReference type="Pfam" id="PF13962">
    <property type="entry name" value="PGG"/>
    <property type="match status" value="1"/>
</dbReference>
<evidence type="ECO:0000259" key="8">
    <source>
        <dbReference type="Pfam" id="PF13962"/>
    </source>
</evidence>
<evidence type="ECO:0000256" key="4">
    <source>
        <dbReference type="ARBA" id="ARBA00022989"/>
    </source>
</evidence>
<dbReference type="EMBL" id="QEFC01002183">
    <property type="protein sequence ID" value="KAE9453316.1"/>
    <property type="molecule type" value="Genomic_DNA"/>
</dbReference>
<organism evidence="9">
    <name type="scientific">Rhododendron williamsianum</name>
    <dbReference type="NCBI Taxonomy" id="262921"/>
    <lineage>
        <taxon>Eukaryota</taxon>
        <taxon>Viridiplantae</taxon>
        <taxon>Streptophyta</taxon>
        <taxon>Embryophyta</taxon>
        <taxon>Tracheophyta</taxon>
        <taxon>Spermatophyta</taxon>
        <taxon>Magnoliopsida</taxon>
        <taxon>eudicotyledons</taxon>
        <taxon>Gunneridae</taxon>
        <taxon>Pentapetalae</taxon>
        <taxon>asterids</taxon>
        <taxon>Ericales</taxon>
        <taxon>Ericaceae</taxon>
        <taxon>Ericoideae</taxon>
        <taxon>Rhodoreae</taxon>
        <taxon>Rhododendron</taxon>
    </lineage>
</organism>
<dbReference type="GO" id="GO:0005886">
    <property type="term" value="C:plasma membrane"/>
    <property type="evidence" value="ECO:0007669"/>
    <property type="project" value="TreeGrafter"/>
</dbReference>
<accession>A0A6A4KZN3</accession>
<comment type="caution">
    <text evidence="9">The sequence shown here is derived from an EMBL/GenBank/DDBJ whole genome shotgun (WGS) entry which is preliminary data.</text>
</comment>
<protein>
    <recommendedName>
        <fullName evidence="8">PGG domain-containing protein</fullName>
    </recommendedName>
</protein>
<feature type="non-terminal residue" evidence="9">
    <location>
        <position position="1"/>
    </location>
</feature>
<keyword evidence="3" id="KW-0677">Repeat</keyword>
<dbReference type="PANTHER" id="PTHR24186:SF37">
    <property type="entry name" value="PGG DOMAIN-CONTAINING PROTEIN"/>
    <property type="match status" value="1"/>
</dbReference>
<evidence type="ECO:0000313" key="9">
    <source>
        <dbReference type="EMBL" id="KAE9453316.1"/>
    </source>
</evidence>
<evidence type="ECO:0000256" key="3">
    <source>
        <dbReference type="ARBA" id="ARBA00022737"/>
    </source>
</evidence>
<evidence type="ECO:0000256" key="5">
    <source>
        <dbReference type="ARBA" id="ARBA00023043"/>
    </source>
</evidence>
<comment type="subcellular location">
    <subcellularLocation>
        <location evidence="1">Membrane</location>
        <topology evidence="1">Multi-pass membrane protein</topology>
    </subcellularLocation>
</comment>
<keyword evidence="6 7" id="KW-0472">Membrane</keyword>
<name>A0A6A4KZN3_9ERIC</name>
<keyword evidence="4 7" id="KW-1133">Transmembrane helix</keyword>
<feature type="domain" description="PGG" evidence="8">
    <location>
        <begin position="61"/>
        <end position="192"/>
    </location>
</feature>
<keyword evidence="5" id="KW-0040">ANK repeat</keyword>
<dbReference type="AlphaFoldDB" id="A0A6A4KZN3"/>
<dbReference type="PANTHER" id="PTHR24186">
    <property type="entry name" value="PROTEIN PHOSPHATASE 1 REGULATORY SUBUNIT"/>
    <property type="match status" value="1"/>
</dbReference>
<sequence length="278" mass="30696">MEIREFLLQVGVRRSICSEPDPNPESPPNNPPPQRCCKTGVLLIGCISRFWTKYMKVDPVWLQEVRGHLITAATLTATMAYQSILSPPGGFWQDTKRRQYAASPAPSPSSGNSDLISDEHIAGHAILANNDGNTFAKYLVLNTIVLIASLSTIVLAMTGFPTHNKLLTWLLIFSVYITIICMVEAYALTITLVAPEIWSKYKLPSDIFDGLSIGWTGVFAFVLVLHSCRFLVWLGIKLVKLVKACYRCCGPTPRAAHNITTDQVNPVAGNHRCMGNFC</sequence>